<gene>
    <name evidence="3" type="ORF">PPG34_17025</name>
</gene>
<protein>
    <submittedName>
        <fullName evidence="3">Uncharacterized protein</fullName>
    </submittedName>
</protein>
<evidence type="ECO:0000256" key="1">
    <source>
        <dbReference type="SAM" id="Coils"/>
    </source>
</evidence>
<keyword evidence="2" id="KW-0732">Signal</keyword>
<dbReference type="EMBL" id="JAQOUE010000002">
    <property type="protein sequence ID" value="MDT7044056.1"/>
    <property type="molecule type" value="Genomic_DNA"/>
</dbReference>
<reference evidence="3 4" key="1">
    <citation type="journal article" date="2023" name="ISME J.">
        <title>Cultivation and genomic characterization of novel and ubiquitous marine nitrite-oxidizing bacteria from the Nitrospirales.</title>
        <authorList>
            <person name="Mueller A.J."/>
            <person name="Daebeler A."/>
            <person name="Herbold C.W."/>
            <person name="Kirkegaard R.H."/>
            <person name="Daims H."/>
        </authorList>
    </citation>
    <scope>NUCLEOTIDE SEQUENCE [LARGE SCALE GENOMIC DNA]</scope>
    <source>
        <strain evidence="3 4">EB</strain>
    </source>
</reference>
<sequence>MLFQRALLTMVFFMVGSTLALADSSQLMKDQATGVQSDQKKLERLESKIQALESRINQYLPKSSTEVDLGSNPYDSDVVKRMVGWSSQDHLTKAREHQEQIDSLDNKIQNLNDRIERFNKKPYLDTKGFKRDNLKRLKGNLVQDLREATVKTAWHQEQAEKVMFSESAHHNPQQNS</sequence>
<feature type="chain" id="PRO_5046000399" evidence="2">
    <location>
        <begin position="23"/>
        <end position="176"/>
    </location>
</feature>
<dbReference type="RefSeq" id="WP_313834642.1">
    <property type="nucleotide sequence ID" value="NZ_JAQOUE010000002.1"/>
</dbReference>
<comment type="caution">
    <text evidence="3">The sequence shown here is derived from an EMBL/GenBank/DDBJ whole genome shotgun (WGS) entry which is preliminary data.</text>
</comment>
<feature type="coiled-coil region" evidence="1">
    <location>
        <begin position="87"/>
        <end position="121"/>
    </location>
</feature>
<feature type="coiled-coil region" evidence="1">
    <location>
        <begin position="35"/>
        <end position="62"/>
    </location>
</feature>
<organism evidence="3 4">
    <name type="scientific">Candidatus Nitronereus thalassa</name>
    <dbReference type="NCBI Taxonomy" id="3020898"/>
    <lineage>
        <taxon>Bacteria</taxon>
        <taxon>Pseudomonadati</taxon>
        <taxon>Nitrospirota</taxon>
        <taxon>Nitrospiria</taxon>
        <taxon>Nitrospirales</taxon>
        <taxon>Nitrospiraceae</taxon>
        <taxon>Candidatus Nitronereus</taxon>
    </lineage>
</organism>
<evidence type="ECO:0000313" key="3">
    <source>
        <dbReference type="EMBL" id="MDT7044056.1"/>
    </source>
</evidence>
<evidence type="ECO:0000313" key="4">
    <source>
        <dbReference type="Proteomes" id="UP001250932"/>
    </source>
</evidence>
<dbReference type="Proteomes" id="UP001250932">
    <property type="component" value="Unassembled WGS sequence"/>
</dbReference>
<keyword evidence="1" id="KW-0175">Coiled coil</keyword>
<evidence type="ECO:0000256" key="2">
    <source>
        <dbReference type="SAM" id="SignalP"/>
    </source>
</evidence>
<keyword evidence="4" id="KW-1185">Reference proteome</keyword>
<name>A0ABU3KCD8_9BACT</name>
<accession>A0ABU3KCD8</accession>
<proteinExistence type="predicted"/>
<feature type="signal peptide" evidence="2">
    <location>
        <begin position="1"/>
        <end position="22"/>
    </location>
</feature>